<evidence type="ECO:0000313" key="4">
    <source>
        <dbReference type="EMBL" id="ATE56773.1"/>
    </source>
</evidence>
<keyword evidence="2" id="KW-0812">Transmembrane</keyword>
<keyword evidence="5" id="KW-1185">Reference proteome</keyword>
<evidence type="ECO:0000259" key="3">
    <source>
        <dbReference type="Pfam" id="PF26056"/>
    </source>
</evidence>
<dbReference type="Pfam" id="PF26056">
    <property type="entry name" value="DUF8017"/>
    <property type="match status" value="1"/>
</dbReference>
<gene>
    <name evidence="4" type="ORF">CNX65_28675</name>
</gene>
<keyword evidence="2" id="KW-0472">Membrane</keyword>
<keyword evidence="2" id="KW-1133">Transmembrane helix</keyword>
<organism evidence="4 5">
    <name type="scientific">Actinosynnema pretiosum</name>
    <dbReference type="NCBI Taxonomy" id="42197"/>
    <lineage>
        <taxon>Bacteria</taxon>
        <taxon>Bacillati</taxon>
        <taxon>Actinomycetota</taxon>
        <taxon>Actinomycetes</taxon>
        <taxon>Pseudonocardiales</taxon>
        <taxon>Pseudonocardiaceae</taxon>
        <taxon>Actinosynnema</taxon>
    </lineage>
</organism>
<dbReference type="Proteomes" id="UP000218505">
    <property type="component" value="Chromosome"/>
</dbReference>
<evidence type="ECO:0000313" key="5">
    <source>
        <dbReference type="Proteomes" id="UP000218505"/>
    </source>
</evidence>
<evidence type="ECO:0000256" key="1">
    <source>
        <dbReference type="SAM" id="MobiDB-lite"/>
    </source>
</evidence>
<sequence>MSYSGLGYYQQQPPSKPKRTGLWIALSVLGVLVVAGGVVTAVLIGSGSDAAAGGQTAATSPSAQPEWTTARGSGLTYQVPPSWEESGDGFAGGTRLTGVWVSRPFECQDRQMVQAIVSSAQVNAATLTVLTQLGKAVANNGYTVDGTPPSVGEPVVTESDDRTTVVLPVEPRGVSACYAPKAEITLVAAQLPGGKHGVLVLNVAQGGPHVAQGPSDEEADRIVGSVRVS</sequence>
<dbReference type="EMBL" id="CP023445">
    <property type="protein sequence ID" value="ATE56773.1"/>
    <property type="molecule type" value="Genomic_DNA"/>
</dbReference>
<feature type="transmembrane region" description="Helical" evidence="2">
    <location>
        <begin position="21"/>
        <end position="44"/>
    </location>
</feature>
<proteinExistence type="predicted"/>
<reference evidence="4" key="1">
    <citation type="submission" date="2017-09" db="EMBL/GenBank/DDBJ databases">
        <title>Complete Genome Sequence of ansamitocin-producing Bacterium Actinosynnema pretiosum X47.</title>
        <authorList>
            <person name="Cao G."/>
            <person name="Zong G."/>
            <person name="Zhong C."/>
            <person name="Fu J."/>
        </authorList>
    </citation>
    <scope>NUCLEOTIDE SEQUENCE [LARGE SCALE GENOMIC DNA]</scope>
    <source>
        <strain evidence="4">X47</strain>
    </source>
</reference>
<evidence type="ECO:0000256" key="2">
    <source>
        <dbReference type="SAM" id="Phobius"/>
    </source>
</evidence>
<feature type="region of interest" description="Disordered" evidence="1">
    <location>
        <begin position="53"/>
        <end position="73"/>
    </location>
</feature>
<dbReference type="KEGG" id="apre:CNX65_28675"/>
<name>A0A290ZCS3_9PSEU</name>
<dbReference type="InterPro" id="IPR058330">
    <property type="entry name" value="DUF8017"/>
</dbReference>
<feature type="domain" description="DUF8017" evidence="3">
    <location>
        <begin position="61"/>
        <end position="227"/>
    </location>
</feature>
<protein>
    <recommendedName>
        <fullName evidence="3">DUF8017 domain-containing protein</fullName>
    </recommendedName>
</protein>
<dbReference type="RefSeq" id="WP_096496532.1">
    <property type="nucleotide sequence ID" value="NZ_CP023445.1"/>
</dbReference>
<accession>A0A290ZCS3</accession>
<dbReference type="AlphaFoldDB" id="A0A290ZCS3"/>
<feature type="compositionally biased region" description="Polar residues" evidence="1">
    <location>
        <begin position="56"/>
        <end position="71"/>
    </location>
</feature>